<protein>
    <submittedName>
        <fullName evidence="2">Amino acid-binding protein</fullName>
    </submittedName>
</protein>
<accession>A0A2N0DA04</accession>
<name>A0A2N0DA04_RHISU</name>
<reference evidence="2 3" key="2">
    <citation type="submission" date="2017-12" db="EMBL/GenBank/DDBJ databases">
        <title>Genome sequence of Rhizobium sullae HCNT1 isolated from Sulla coronaria nodules and featuring peculiar denitrification phenotypes.</title>
        <authorList>
            <person name="De Diego-Diaz B."/>
            <person name="Treu L."/>
            <person name="Campanaro S."/>
            <person name="Da Silva Duarte V."/>
            <person name="Basaglia M."/>
            <person name="Favaro L."/>
            <person name="Casella S."/>
            <person name="Squartini A."/>
        </authorList>
    </citation>
    <scope>NUCLEOTIDE SEQUENCE [LARGE SCALE GENOMIC DNA]</scope>
    <source>
        <strain evidence="2 3">HCNT1</strain>
    </source>
</reference>
<gene>
    <name evidence="2" type="ORF">CWR43_12565</name>
</gene>
<dbReference type="GO" id="GO:0043190">
    <property type="term" value="C:ATP-binding cassette (ABC) transporter complex"/>
    <property type="evidence" value="ECO:0007669"/>
    <property type="project" value="InterPro"/>
</dbReference>
<organism evidence="2 3">
    <name type="scientific">Rhizobium sullae</name>
    <name type="common">Rhizobium hedysari</name>
    <dbReference type="NCBI Taxonomy" id="50338"/>
    <lineage>
        <taxon>Bacteria</taxon>
        <taxon>Pseudomonadati</taxon>
        <taxon>Pseudomonadota</taxon>
        <taxon>Alphaproteobacteria</taxon>
        <taxon>Hyphomicrobiales</taxon>
        <taxon>Rhizobiaceae</taxon>
        <taxon>Rhizobium/Agrobacterium group</taxon>
        <taxon>Rhizobium</taxon>
    </lineage>
</organism>
<feature type="domain" description="ABC-type glycine betaine transport system substrate-binding" evidence="1">
    <location>
        <begin position="40"/>
        <end position="318"/>
    </location>
</feature>
<dbReference type="Gene3D" id="3.40.190.10">
    <property type="entry name" value="Periplasmic binding protein-like II"/>
    <property type="match status" value="1"/>
</dbReference>
<evidence type="ECO:0000313" key="3">
    <source>
        <dbReference type="Proteomes" id="UP000232164"/>
    </source>
</evidence>
<evidence type="ECO:0000259" key="1">
    <source>
        <dbReference type="Pfam" id="PF04069"/>
    </source>
</evidence>
<evidence type="ECO:0000313" key="2">
    <source>
        <dbReference type="EMBL" id="PKA42916.1"/>
    </source>
</evidence>
<sequence>MSFGSVRSICSEGTVKTKLRICSMALVFALAAVLPAGATDLVIAMPNWPSGQAAANILKVGIAKKFGLEAEIQPLGTLNAFVGLDGGKVDIQPEVWRPNFDELIKKYVTEKSTVTLSPRGVAAWQGLCATPEAAKTIKSVSDLADAAKTKILDTDDDGLGEMWIGAPTWLSTGIERVRANSYGYGANLTLVEVEEDVAMAAVDAAVATGRPMVFYCYAPHHVFELHKLVRLEEPPHDDAKWKIVPARDPLWISKSSATTAWDATEFRIAYATAFGKKHPDIARFLDHVDFSQEEVTKMSYALEVERQLPIDYATKWVEANATRIDGWAKQ</sequence>
<dbReference type="SUPFAM" id="SSF53850">
    <property type="entry name" value="Periplasmic binding protein-like II"/>
    <property type="match status" value="1"/>
</dbReference>
<dbReference type="Pfam" id="PF04069">
    <property type="entry name" value="OpuAC"/>
    <property type="match status" value="1"/>
</dbReference>
<dbReference type="InterPro" id="IPR007210">
    <property type="entry name" value="ABC_Gly_betaine_transp_sub-bd"/>
</dbReference>
<dbReference type="Proteomes" id="UP000232164">
    <property type="component" value="Unassembled WGS sequence"/>
</dbReference>
<dbReference type="AlphaFoldDB" id="A0A2N0DA04"/>
<dbReference type="GO" id="GO:0022857">
    <property type="term" value="F:transmembrane transporter activity"/>
    <property type="evidence" value="ECO:0007669"/>
    <property type="project" value="InterPro"/>
</dbReference>
<proteinExistence type="predicted"/>
<dbReference type="EMBL" id="PIQN01000008">
    <property type="protein sequence ID" value="PKA42916.1"/>
    <property type="molecule type" value="Genomic_DNA"/>
</dbReference>
<comment type="caution">
    <text evidence="2">The sequence shown here is derived from an EMBL/GenBank/DDBJ whole genome shotgun (WGS) entry which is preliminary data.</text>
</comment>
<dbReference type="Gene3D" id="3.40.190.100">
    <property type="entry name" value="Glycine betaine-binding periplasmic protein, domain 2"/>
    <property type="match status" value="1"/>
</dbReference>
<dbReference type="STRING" id="1041146.GCA_000427985_04292"/>
<reference evidence="2 3" key="1">
    <citation type="submission" date="2017-11" db="EMBL/GenBank/DDBJ databases">
        <authorList>
            <person name="Han C.G."/>
        </authorList>
    </citation>
    <scope>NUCLEOTIDE SEQUENCE [LARGE SCALE GENOMIC DNA]</scope>
    <source>
        <strain evidence="2 3">HCNT1</strain>
    </source>
</reference>
<dbReference type="CDD" id="cd13642">
    <property type="entry name" value="PBP2_BCP_1"/>
    <property type="match status" value="1"/>
</dbReference>